<evidence type="ECO:0000256" key="1">
    <source>
        <dbReference type="ARBA" id="ARBA00004571"/>
    </source>
</evidence>
<dbReference type="InterPro" id="IPR012910">
    <property type="entry name" value="Plug_dom"/>
</dbReference>
<dbReference type="CDD" id="cd01347">
    <property type="entry name" value="ligand_gated_channel"/>
    <property type="match status" value="1"/>
</dbReference>
<proteinExistence type="inferred from homology"/>
<evidence type="ECO:0000256" key="12">
    <source>
        <dbReference type="RuleBase" id="RU003357"/>
    </source>
</evidence>
<protein>
    <submittedName>
        <fullName evidence="16">TonB-dependent receptor plug domain-containing protein</fullName>
    </submittedName>
</protein>
<evidence type="ECO:0000313" key="17">
    <source>
        <dbReference type="Proteomes" id="UP001597215"/>
    </source>
</evidence>
<keyword evidence="6 12" id="KW-0798">TonB box</keyword>
<comment type="subcellular location">
    <subcellularLocation>
        <location evidence="1 10">Cell outer membrane</location>
        <topology evidence="1 10">Multi-pass membrane protein</topology>
    </subcellularLocation>
</comment>
<evidence type="ECO:0000256" key="7">
    <source>
        <dbReference type="ARBA" id="ARBA00023136"/>
    </source>
</evidence>
<feature type="domain" description="TonB-dependent receptor-like beta-barrel" evidence="14">
    <location>
        <begin position="194"/>
        <end position="586"/>
    </location>
</feature>
<evidence type="ECO:0000256" key="5">
    <source>
        <dbReference type="ARBA" id="ARBA00022729"/>
    </source>
</evidence>
<feature type="domain" description="TonB-dependent receptor plug" evidence="15">
    <location>
        <begin position="45"/>
        <end position="148"/>
    </location>
</feature>
<feature type="chain" id="PRO_5045733136" evidence="13">
    <location>
        <begin position="21"/>
        <end position="612"/>
    </location>
</feature>
<dbReference type="InterPro" id="IPR039426">
    <property type="entry name" value="TonB-dep_rcpt-like"/>
</dbReference>
<feature type="signal peptide" evidence="13">
    <location>
        <begin position="1"/>
        <end position="20"/>
    </location>
</feature>
<dbReference type="Pfam" id="PF00593">
    <property type="entry name" value="TonB_dep_Rec_b-barrel"/>
    <property type="match status" value="1"/>
</dbReference>
<sequence length="612" mass="66071">MTVLKYAVAALAILPSVALAQDGDENFEIVVTATGAETSDDRVGLAITKIDDETIERLSMSTVDQLLATTAGVTATQTGPIGGFSAVRIRGAEGEQTLALLDGVKINDPSAPGGGFDFANLLTGNIESIEILRGANSVPWGSQAIGGIINITTRLPNAGIGAGSRIEYGANERFTAVGHANYGAGALRASLGGGYFSDEGISAAAGGSEADGYRQYAANGRVEYDLSPAATIDLRGYYADSRSELDGFPPPNYELTDTAEYSTARQLAGYAGLRLQTSNVAHRLSATINDIDRDSFDAPGSNATAFFSRGKATRFEYRGDWEISPALRTLFGAEHERTKFDDGFLTAKSHISGGYIQLVAEPIANLTLTGGARLDDHKTYGSKATFSANAAWRAGAHTVVRAAYAEGFKAPTLYQLFSFYGDVDLQPEEARSYEIGVENWLLYRRLRFAVTGWQRRTVNQIDFDLSAYRYNNIARSRAKGVEAEIELRPSNRLTLSANYSYTDSEGRQENVADYSRLLRRPVHSLNVAMDWNAFDAVKLGASLRIVSDSRDGFGGSTRIDGFAIASVRAAIPVTEDLELYGRVENLFDTEYQTVAGYKAYGRNAHFGLRAKF</sequence>
<reference evidence="17" key="1">
    <citation type="journal article" date="2019" name="Int. J. Syst. Evol. Microbiol.">
        <title>The Global Catalogue of Microorganisms (GCM) 10K type strain sequencing project: providing services to taxonomists for standard genome sequencing and annotation.</title>
        <authorList>
            <consortium name="The Broad Institute Genomics Platform"/>
            <consortium name="The Broad Institute Genome Sequencing Center for Infectious Disease"/>
            <person name="Wu L."/>
            <person name="Ma J."/>
        </authorList>
    </citation>
    <scope>NUCLEOTIDE SEQUENCE [LARGE SCALE GENOMIC DNA]</scope>
    <source>
        <strain evidence="17">CGMCC 1.12449</strain>
    </source>
</reference>
<keyword evidence="5 13" id="KW-0732">Signal</keyword>
<evidence type="ECO:0000256" key="10">
    <source>
        <dbReference type="PROSITE-ProRule" id="PRU01360"/>
    </source>
</evidence>
<organism evidence="16 17">
    <name type="scientific">Sphingorhabdus buctiana</name>
    <dbReference type="NCBI Taxonomy" id="1508805"/>
    <lineage>
        <taxon>Bacteria</taxon>
        <taxon>Pseudomonadati</taxon>
        <taxon>Pseudomonadota</taxon>
        <taxon>Alphaproteobacteria</taxon>
        <taxon>Sphingomonadales</taxon>
        <taxon>Sphingomonadaceae</taxon>
        <taxon>Sphingorhabdus</taxon>
    </lineage>
</organism>
<evidence type="ECO:0000256" key="13">
    <source>
        <dbReference type="SAM" id="SignalP"/>
    </source>
</evidence>
<dbReference type="Gene3D" id="2.170.130.10">
    <property type="entry name" value="TonB-dependent receptor, plug domain"/>
    <property type="match status" value="1"/>
</dbReference>
<dbReference type="Proteomes" id="UP001597215">
    <property type="component" value="Unassembled WGS sequence"/>
</dbReference>
<keyword evidence="8 16" id="KW-0675">Receptor</keyword>
<evidence type="ECO:0000259" key="14">
    <source>
        <dbReference type="Pfam" id="PF00593"/>
    </source>
</evidence>
<dbReference type="InterPro" id="IPR036942">
    <property type="entry name" value="Beta-barrel_TonB_sf"/>
</dbReference>
<dbReference type="InterPro" id="IPR010917">
    <property type="entry name" value="TonB_rcpt_CS"/>
</dbReference>
<evidence type="ECO:0000256" key="2">
    <source>
        <dbReference type="ARBA" id="ARBA00022448"/>
    </source>
</evidence>
<evidence type="ECO:0000256" key="6">
    <source>
        <dbReference type="ARBA" id="ARBA00023077"/>
    </source>
</evidence>
<evidence type="ECO:0000259" key="15">
    <source>
        <dbReference type="Pfam" id="PF07715"/>
    </source>
</evidence>
<name>A0ABW4ME46_9SPHN</name>
<accession>A0ABW4ME46</accession>
<gene>
    <name evidence="16" type="ORF">ACFSAG_09385</name>
</gene>
<dbReference type="PANTHER" id="PTHR30069:SF29">
    <property type="entry name" value="HEMOGLOBIN AND HEMOGLOBIN-HAPTOGLOBIN-BINDING PROTEIN 1-RELATED"/>
    <property type="match status" value="1"/>
</dbReference>
<dbReference type="Gene3D" id="2.40.170.20">
    <property type="entry name" value="TonB-dependent receptor, beta-barrel domain"/>
    <property type="match status" value="1"/>
</dbReference>
<dbReference type="RefSeq" id="WP_381513942.1">
    <property type="nucleotide sequence ID" value="NZ_JBHUEL010000008.1"/>
</dbReference>
<evidence type="ECO:0000256" key="3">
    <source>
        <dbReference type="ARBA" id="ARBA00022452"/>
    </source>
</evidence>
<keyword evidence="17" id="KW-1185">Reference proteome</keyword>
<feature type="short sequence motif" description="TonB C-terminal box" evidence="11">
    <location>
        <begin position="595"/>
        <end position="612"/>
    </location>
</feature>
<dbReference type="PROSITE" id="PS01156">
    <property type="entry name" value="TONB_DEPENDENT_REC_2"/>
    <property type="match status" value="1"/>
</dbReference>
<keyword evidence="2 10" id="KW-0813">Transport</keyword>
<dbReference type="InterPro" id="IPR000531">
    <property type="entry name" value="Beta-barrel_TonB"/>
</dbReference>
<dbReference type="EMBL" id="JBHUEL010000008">
    <property type="protein sequence ID" value="MFD1767055.1"/>
    <property type="molecule type" value="Genomic_DNA"/>
</dbReference>
<dbReference type="InterPro" id="IPR037066">
    <property type="entry name" value="Plug_dom_sf"/>
</dbReference>
<dbReference type="PROSITE" id="PS52016">
    <property type="entry name" value="TONB_DEPENDENT_REC_3"/>
    <property type="match status" value="1"/>
</dbReference>
<comment type="similarity">
    <text evidence="10 12">Belongs to the TonB-dependent receptor family.</text>
</comment>
<dbReference type="Pfam" id="PF07715">
    <property type="entry name" value="Plug"/>
    <property type="match status" value="1"/>
</dbReference>
<keyword evidence="4 10" id="KW-0812">Transmembrane</keyword>
<comment type="caution">
    <text evidence="16">The sequence shown here is derived from an EMBL/GenBank/DDBJ whole genome shotgun (WGS) entry which is preliminary data.</text>
</comment>
<evidence type="ECO:0000256" key="8">
    <source>
        <dbReference type="ARBA" id="ARBA00023170"/>
    </source>
</evidence>
<keyword evidence="3 10" id="KW-1134">Transmembrane beta strand</keyword>
<evidence type="ECO:0000256" key="4">
    <source>
        <dbReference type="ARBA" id="ARBA00022692"/>
    </source>
</evidence>
<evidence type="ECO:0000256" key="11">
    <source>
        <dbReference type="PROSITE-ProRule" id="PRU10144"/>
    </source>
</evidence>
<evidence type="ECO:0000313" key="16">
    <source>
        <dbReference type="EMBL" id="MFD1767055.1"/>
    </source>
</evidence>
<dbReference type="PANTHER" id="PTHR30069">
    <property type="entry name" value="TONB-DEPENDENT OUTER MEMBRANE RECEPTOR"/>
    <property type="match status" value="1"/>
</dbReference>
<dbReference type="SUPFAM" id="SSF56935">
    <property type="entry name" value="Porins"/>
    <property type="match status" value="1"/>
</dbReference>
<keyword evidence="7 10" id="KW-0472">Membrane</keyword>
<keyword evidence="9 10" id="KW-0998">Cell outer membrane</keyword>
<evidence type="ECO:0000256" key="9">
    <source>
        <dbReference type="ARBA" id="ARBA00023237"/>
    </source>
</evidence>